<feature type="transmembrane region" description="Helical" evidence="1">
    <location>
        <begin position="130"/>
        <end position="149"/>
    </location>
</feature>
<keyword evidence="1" id="KW-0472">Membrane</keyword>
<accession>A0ABR3F6Y9</accession>
<dbReference type="GO" id="GO:0004420">
    <property type="term" value="F:hydroxymethylglutaryl-CoA reductase (NADPH) activity"/>
    <property type="evidence" value="ECO:0007669"/>
    <property type="project" value="UniProtKB-EC"/>
</dbReference>
<keyword evidence="1" id="KW-0812">Transmembrane</keyword>
<evidence type="ECO:0000313" key="2">
    <source>
        <dbReference type="EMBL" id="KAL0571011.1"/>
    </source>
</evidence>
<reference evidence="2 3" key="1">
    <citation type="submission" date="2024-02" db="EMBL/GenBank/DDBJ databases">
        <title>A draft genome for the cacao thread blight pathogen Marasmius crinis-equi.</title>
        <authorList>
            <person name="Cohen S.P."/>
            <person name="Baruah I.K."/>
            <person name="Amoako-Attah I."/>
            <person name="Bukari Y."/>
            <person name="Meinhardt L.W."/>
            <person name="Bailey B.A."/>
        </authorList>
    </citation>
    <scope>NUCLEOTIDE SEQUENCE [LARGE SCALE GENOMIC DNA]</scope>
    <source>
        <strain evidence="2 3">GH-76</strain>
    </source>
</reference>
<comment type="caution">
    <text evidence="2">The sequence shown here is derived from an EMBL/GenBank/DDBJ whole genome shotgun (WGS) entry which is preliminary data.</text>
</comment>
<dbReference type="EC" id="1.1.1.34" evidence="2"/>
<proteinExistence type="predicted"/>
<evidence type="ECO:0000313" key="3">
    <source>
        <dbReference type="Proteomes" id="UP001465976"/>
    </source>
</evidence>
<dbReference type="EMBL" id="JBAHYK010000839">
    <property type="protein sequence ID" value="KAL0571011.1"/>
    <property type="molecule type" value="Genomic_DNA"/>
</dbReference>
<keyword evidence="3" id="KW-1185">Reference proteome</keyword>
<name>A0ABR3F6Y9_9AGAR</name>
<dbReference type="Proteomes" id="UP001465976">
    <property type="component" value="Unassembled WGS sequence"/>
</dbReference>
<keyword evidence="1" id="KW-1133">Transmembrane helix</keyword>
<gene>
    <name evidence="2" type="primary">HMG1_2</name>
    <name evidence="2" type="ORF">V5O48_010944</name>
</gene>
<feature type="transmembrane region" description="Helical" evidence="1">
    <location>
        <begin position="72"/>
        <end position="90"/>
    </location>
</feature>
<sequence>MALAAGYLPGIHSTFSEECRMGEGMEGTCLWYGRKGRERQFWRFTGAEEDEEKKDEEKKEAATAKRIRPHKLLWSMFLMAAFLILCIVNLCAKDSSQHSFPAEPIEDEETTGNFWKRFMTNWSKLVGDPFMLKSIVVILALSISLNRHFKGIAAGMAGKAASAKVGGVRFTGAEEDKEKKEAAPARSA</sequence>
<organism evidence="2 3">
    <name type="scientific">Marasmius crinis-equi</name>
    <dbReference type="NCBI Taxonomy" id="585013"/>
    <lineage>
        <taxon>Eukaryota</taxon>
        <taxon>Fungi</taxon>
        <taxon>Dikarya</taxon>
        <taxon>Basidiomycota</taxon>
        <taxon>Agaricomycotina</taxon>
        <taxon>Agaricomycetes</taxon>
        <taxon>Agaricomycetidae</taxon>
        <taxon>Agaricales</taxon>
        <taxon>Marasmiineae</taxon>
        <taxon>Marasmiaceae</taxon>
        <taxon>Marasmius</taxon>
    </lineage>
</organism>
<keyword evidence="2" id="KW-0560">Oxidoreductase</keyword>
<evidence type="ECO:0000256" key="1">
    <source>
        <dbReference type="SAM" id="Phobius"/>
    </source>
</evidence>
<protein>
    <submittedName>
        <fullName evidence="2">3-hydroxy-3-methylglutaryl-coenzyme A (HMG-CoA) reductase isozyme</fullName>
        <ecNumber evidence="2">1.1.1.34</ecNumber>
    </submittedName>
</protein>